<dbReference type="PANTHER" id="PTHR48053">
    <property type="entry name" value="LEUCINE RICH REPEAT FAMILY PROTEIN, EXPRESSED"/>
    <property type="match status" value="1"/>
</dbReference>
<keyword evidence="5" id="KW-0472">Membrane</keyword>
<feature type="region of interest" description="Disordered" evidence="4">
    <location>
        <begin position="1"/>
        <end position="53"/>
    </location>
</feature>
<evidence type="ECO:0000256" key="5">
    <source>
        <dbReference type="SAM" id="Phobius"/>
    </source>
</evidence>
<feature type="region of interest" description="Disordered" evidence="4">
    <location>
        <begin position="155"/>
        <end position="284"/>
    </location>
</feature>
<feature type="transmembrane region" description="Helical" evidence="5">
    <location>
        <begin position="124"/>
        <end position="144"/>
    </location>
</feature>
<dbReference type="PROSITE" id="PS51450">
    <property type="entry name" value="LRR"/>
    <property type="match status" value="1"/>
</dbReference>
<keyword evidence="5" id="KW-0812">Transmembrane</keyword>
<keyword evidence="3" id="KW-0677">Repeat</keyword>
<evidence type="ECO:0000256" key="3">
    <source>
        <dbReference type="ARBA" id="ARBA00022737"/>
    </source>
</evidence>
<dbReference type="AlphaFoldDB" id="A0A7S1UTD1"/>
<dbReference type="PANTHER" id="PTHR48053:SF164">
    <property type="entry name" value="LEUCINE-RICH REPEAT-CONTAINING N-TERMINAL PLANT-TYPE DOMAIN-CONTAINING PROTEIN"/>
    <property type="match status" value="1"/>
</dbReference>
<sequence length="715" mass="77934">MSASYNPPSAPSDPGAVNSGSRRTFQVDMDAVIAQNAPSPMQQRALARSGANQASQDVLQSSFHSLTYEDVSPTEGDDSSHHHVLPMNGGPNSGAKAFFMSMVPRTTRGPGGQTYVYCGNPKRFWRCVMMMVAVTAVIFTVTHFSTKHVAARKNNNDGAAAGGDIVEVPPTPPQEPIIHDKPNPPIFLDDDEGKEEEDAQEPDDATPEEEEATAAEEDVEEEEAPTDDEEDAEEGEEEETDYYAVDDDGAAADDDEGYDDDGAADEDGYEEDDDAAGEDDEVDECSTFEATTQNVDPYLQCYCNDGAGFTNAWTQAVLETHSKIAASMPDVLPELTEGLMANSCHPQNMALFWMARDMTLNADESEVDFEDQARLVQRFILAYLYGNWGGDFWNYFEGWLEEGSNECDWGGIECNDVNQVTSISLGENNMYGPIPSQLGHLEGLITLELANNGLSGEIPDEFFLLTNLVKLDLNHNALSGDLPEDIALLTSLKTLAIKSNNFTGPIPTKWNGDAFQELLVLHMEDNDVEGNLPSELFGIQSLTSLSLSDNFGLQGEIPVEVDFLQQLEELSLHHMSLTGTLPGAIGLIKSLGRLRLDANQFRGTIPPIYGDLTALTYFAAEGNYLTGNIPTEFGFLSKMELMTLSGNEGMEGIIPTELARMTNLVSAHMSDLPNLRGSIPFCIEGFEPDFLVVDCSPQITCDCCTSQDNSDCDYS</sequence>
<organism evidence="6">
    <name type="scientific">Grammatophora oceanica</name>
    <dbReference type="NCBI Taxonomy" id="210454"/>
    <lineage>
        <taxon>Eukaryota</taxon>
        <taxon>Sar</taxon>
        <taxon>Stramenopiles</taxon>
        <taxon>Ochrophyta</taxon>
        <taxon>Bacillariophyta</taxon>
        <taxon>Fragilariophyceae</taxon>
        <taxon>Fragilariophycidae</taxon>
        <taxon>Rhabdonematales</taxon>
        <taxon>Grammatophoraceae</taxon>
        <taxon>Grammatophora</taxon>
    </lineage>
</organism>
<dbReference type="InterPro" id="IPR001611">
    <property type="entry name" value="Leu-rich_rpt"/>
</dbReference>
<name>A0A7S1UTD1_9STRA</name>
<dbReference type="InterPro" id="IPR051716">
    <property type="entry name" value="Plant_RL_S/T_kinase"/>
</dbReference>
<evidence type="ECO:0008006" key="7">
    <source>
        <dbReference type="Google" id="ProtNLM"/>
    </source>
</evidence>
<dbReference type="InterPro" id="IPR032675">
    <property type="entry name" value="LRR_dom_sf"/>
</dbReference>
<evidence type="ECO:0000256" key="4">
    <source>
        <dbReference type="SAM" id="MobiDB-lite"/>
    </source>
</evidence>
<dbReference type="EMBL" id="HBGK01013311">
    <property type="protein sequence ID" value="CAD9278008.1"/>
    <property type="molecule type" value="Transcribed_RNA"/>
</dbReference>
<reference evidence="6" key="1">
    <citation type="submission" date="2021-01" db="EMBL/GenBank/DDBJ databases">
        <authorList>
            <person name="Corre E."/>
            <person name="Pelletier E."/>
            <person name="Niang G."/>
            <person name="Scheremetjew M."/>
            <person name="Finn R."/>
            <person name="Kale V."/>
            <person name="Holt S."/>
            <person name="Cochrane G."/>
            <person name="Meng A."/>
            <person name="Brown T."/>
            <person name="Cohen L."/>
        </authorList>
    </citation>
    <scope>NUCLEOTIDE SEQUENCE</scope>
    <source>
        <strain evidence="6">CCMP 410</strain>
    </source>
</reference>
<protein>
    <recommendedName>
        <fullName evidence="7">Leucine-rich repeat-containing N-terminal plant-type domain-containing protein</fullName>
    </recommendedName>
</protein>
<dbReference type="Gene3D" id="3.80.10.10">
    <property type="entry name" value="Ribonuclease Inhibitor"/>
    <property type="match status" value="2"/>
</dbReference>
<evidence type="ECO:0000313" key="6">
    <source>
        <dbReference type="EMBL" id="CAD9278008.1"/>
    </source>
</evidence>
<accession>A0A7S1UTD1</accession>
<keyword evidence="5" id="KW-1133">Transmembrane helix</keyword>
<feature type="compositionally biased region" description="Acidic residues" evidence="4">
    <location>
        <begin position="188"/>
        <end position="284"/>
    </location>
</feature>
<dbReference type="GO" id="GO:0016020">
    <property type="term" value="C:membrane"/>
    <property type="evidence" value="ECO:0007669"/>
    <property type="project" value="UniProtKB-SubCell"/>
</dbReference>
<evidence type="ECO:0000256" key="2">
    <source>
        <dbReference type="ARBA" id="ARBA00022729"/>
    </source>
</evidence>
<keyword evidence="2" id="KW-0732">Signal</keyword>
<proteinExistence type="predicted"/>
<gene>
    <name evidence="6" type="ORF">GOCE00092_LOCUS6917</name>
</gene>
<dbReference type="FunFam" id="3.80.10.10:FF:000383">
    <property type="entry name" value="Leucine-rich repeat receptor protein kinase EMS1"/>
    <property type="match status" value="1"/>
</dbReference>
<comment type="subcellular location">
    <subcellularLocation>
        <location evidence="1">Membrane</location>
        <topology evidence="1">Single-pass membrane protein</topology>
    </subcellularLocation>
</comment>
<dbReference type="SUPFAM" id="SSF52058">
    <property type="entry name" value="L domain-like"/>
    <property type="match status" value="1"/>
</dbReference>
<evidence type="ECO:0000256" key="1">
    <source>
        <dbReference type="ARBA" id="ARBA00004167"/>
    </source>
</evidence>
<dbReference type="Pfam" id="PF00560">
    <property type="entry name" value="LRR_1"/>
    <property type="match status" value="2"/>
</dbReference>